<dbReference type="InterPro" id="IPR008969">
    <property type="entry name" value="CarboxyPept-like_regulatory"/>
</dbReference>
<evidence type="ECO:0000256" key="9">
    <source>
        <dbReference type="SAM" id="SignalP"/>
    </source>
</evidence>
<comment type="similarity">
    <text evidence="7">Belongs to the TonB-dependent receptor family.</text>
</comment>
<evidence type="ECO:0000256" key="1">
    <source>
        <dbReference type="ARBA" id="ARBA00004571"/>
    </source>
</evidence>
<keyword evidence="5 7" id="KW-0472">Membrane</keyword>
<organism evidence="11 12">
    <name type="scientific">Chryseosolibacter histidini</name>
    <dbReference type="NCBI Taxonomy" id="2782349"/>
    <lineage>
        <taxon>Bacteria</taxon>
        <taxon>Pseudomonadati</taxon>
        <taxon>Bacteroidota</taxon>
        <taxon>Cytophagia</taxon>
        <taxon>Cytophagales</taxon>
        <taxon>Chryseotaleaceae</taxon>
        <taxon>Chryseosolibacter</taxon>
    </lineage>
</organism>
<keyword evidence="12" id="KW-1185">Reference proteome</keyword>
<feature type="chain" id="PRO_5043001564" evidence="9">
    <location>
        <begin position="19"/>
        <end position="965"/>
    </location>
</feature>
<protein>
    <submittedName>
        <fullName evidence="11">TonB-dependent receptor</fullName>
    </submittedName>
</protein>
<dbReference type="InterPro" id="IPR041700">
    <property type="entry name" value="OMP_b-brl_3"/>
</dbReference>
<evidence type="ECO:0000313" key="12">
    <source>
        <dbReference type="Proteomes" id="UP001319200"/>
    </source>
</evidence>
<dbReference type="PANTHER" id="PTHR40980:SF4">
    <property type="entry name" value="TONB-DEPENDENT RECEPTOR-LIKE BETA-BARREL DOMAIN-CONTAINING PROTEIN"/>
    <property type="match status" value="1"/>
</dbReference>
<evidence type="ECO:0000256" key="2">
    <source>
        <dbReference type="ARBA" id="ARBA00022448"/>
    </source>
</evidence>
<keyword evidence="2 7" id="KW-0813">Transport</keyword>
<feature type="region of interest" description="Disordered" evidence="8">
    <location>
        <begin position="791"/>
        <end position="862"/>
    </location>
</feature>
<dbReference type="Gene3D" id="2.60.40.1120">
    <property type="entry name" value="Carboxypeptidase-like, regulatory domain"/>
    <property type="match status" value="1"/>
</dbReference>
<dbReference type="SUPFAM" id="SSF49464">
    <property type="entry name" value="Carboxypeptidase regulatory domain-like"/>
    <property type="match status" value="1"/>
</dbReference>
<sequence>MRTLFTFLTLVCSYVAWAQGNAKVSGTVTDAATSNPVEFATVALVDPASGKAIDGTICDDKGEFTINKVAPGSYSLTITFIGFETKTVTVKVEDKKDVNLGKIAISPVAQQLKEVTVEGQRALIEEKVDRMVYNAENDATAKGGDASDVLKRVPLLTVDLDGNVSLRGNSNIMVLINNKPSTIVASSVADALKQIPADQIKTVEVITSPSAKYDAEGSAGIINIVTKKNNLQGLTLGIDAGVGLRGSNLGLNGNYRKGKMGFSLGGWGRSNYNVTGSFNNQQLTRTYNDAGDLEKETLSEQMAKSRNQGLFGHYNLGWDYDINEKNSLAASVRFGVRNGKNKQNDMQQYSDGVLQTLQNILSKDESNNVDVSLTYTHLYAKPQRELSFQGLYSRNNRDNIYENFQERVSNSSITRFRNLNDSYNEETTFQVDYQTPIGTTQMLEFGGKDIMRKAVSDYTSFNAVGSDGPYEPSGSGSLSNNLNYDQNVMAAYLAYTLTTKAGYSFKAGSRYEYTTINAYTKTEDDIAIPSYGVIVPSVNISKKLKGGNMVKASYNRRIQRPSIRFLNPNVQRNNSLSFSVGNPELDPEYTNNYELSYSTFVKGTTINFSGFARNTNNAIQSVRDVVGGDTIRTQYANIGSENAYGLSVFANVSIGKLSLNGGGDFYYATLSNNNALELYKASNEGFVASGRIFGSYNLNKGWGLQFFSFVRGRQVQLQGSQGGFYMYSLAVRKEFNEKKGSIGLGVENFLQESIKIKSNLESPLISQKSVSTMNNLSFRINFSYRIGKMSMENRPRRSRSINNDDLKDGGGDNGGGGGDMGGGQQGGGGMQMPGNRGQRGGQAPQNTNKPITQNNAPKPADGTIYEATGTWSFTIDSPQGGGGTIVIKKENGVYSGTIKTQRMPEETKLSSVTVNGNEVTLTYTTNFGGNSVPVDIKTTIVNNDMQGTMNLGQFRSFNLTGKRSE</sequence>
<reference evidence="11 12" key="1">
    <citation type="submission" date="2021-05" db="EMBL/GenBank/DDBJ databases">
        <title>A Polyphasic approach of four new species of the genus Ohtaekwangia: Ohtaekwangia histidinii sp. nov., Ohtaekwangia cretensis sp. nov., Ohtaekwangia indiensis sp. nov., Ohtaekwangia reichenbachii sp. nov. from diverse environment.</title>
        <authorList>
            <person name="Octaviana S."/>
        </authorList>
    </citation>
    <scope>NUCLEOTIDE SEQUENCE [LARGE SCALE GENOMIC DNA]</scope>
    <source>
        <strain evidence="11 12">PWU4</strain>
    </source>
</reference>
<dbReference type="PROSITE" id="PS52016">
    <property type="entry name" value="TONB_DEPENDENT_REC_3"/>
    <property type="match status" value="1"/>
</dbReference>
<keyword evidence="3 7" id="KW-1134">Transmembrane beta strand</keyword>
<dbReference type="InterPro" id="IPR037066">
    <property type="entry name" value="Plug_dom_sf"/>
</dbReference>
<dbReference type="Proteomes" id="UP001319200">
    <property type="component" value="Unassembled WGS sequence"/>
</dbReference>
<dbReference type="Pfam" id="PF14905">
    <property type="entry name" value="OMP_b-brl_3"/>
    <property type="match status" value="1"/>
</dbReference>
<feature type="signal peptide" evidence="9">
    <location>
        <begin position="1"/>
        <end position="18"/>
    </location>
</feature>
<dbReference type="AlphaFoldDB" id="A0AAP2DRQ6"/>
<dbReference type="InterPro" id="IPR039426">
    <property type="entry name" value="TonB-dep_rcpt-like"/>
</dbReference>
<keyword evidence="11" id="KW-0675">Receptor</keyword>
<feature type="compositionally biased region" description="Gly residues" evidence="8">
    <location>
        <begin position="811"/>
        <end position="831"/>
    </location>
</feature>
<evidence type="ECO:0000256" key="3">
    <source>
        <dbReference type="ARBA" id="ARBA00022452"/>
    </source>
</evidence>
<keyword evidence="6 7" id="KW-0998">Cell outer membrane</keyword>
<evidence type="ECO:0000259" key="10">
    <source>
        <dbReference type="Pfam" id="PF14905"/>
    </source>
</evidence>
<dbReference type="RefSeq" id="WP_254170022.1">
    <property type="nucleotide sequence ID" value="NZ_JAHESF010000066.1"/>
</dbReference>
<dbReference type="GO" id="GO:0009279">
    <property type="term" value="C:cell outer membrane"/>
    <property type="evidence" value="ECO:0007669"/>
    <property type="project" value="UniProtKB-SubCell"/>
</dbReference>
<accession>A0AAP2DRQ6</accession>
<feature type="domain" description="Outer membrane protein beta-barrel" evidence="10">
    <location>
        <begin position="379"/>
        <end position="784"/>
    </location>
</feature>
<dbReference type="InterPro" id="IPR036942">
    <property type="entry name" value="Beta-barrel_TonB_sf"/>
</dbReference>
<dbReference type="Gene3D" id="2.40.170.20">
    <property type="entry name" value="TonB-dependent receptor, beta-barrel domain"/>
    <property type="match status" value="1"/>
</dbReference>
<evidence type="ECO:0000256" key="6">
    <source>
        <dbReference type="ARBA" id="ARBA00023237"/>
    </source>
</evidence>
<evidence type="ECO:0000313" key="11">
    <source>
        <dbReference type="EMBL" id="MBT1701340.1"/>
    </source>
</evidence>
<dbReference type="SUPFAM" id="SSF56935">
    <property type="entry name" value="Porins"/>
    <property type="match status" value="1"/>
</dbReference>
<proteinExistence type="inferred from homology"/>
<name>A0AAP2DRQ6_9BACT</name>
<dbReference type="Gene3D" id="2.170.130.10">
    <property type="entry name" value="TonB-dependent receptor, plug domain"/>
    <property type="match status" value="1"/>
</dbReference>
<dbReference type="EMBL" id="JAHESF010000066">
    <property type="protein sequence ID" value="MBT1701340.1"/>
    <property type="molecule type" value="Genomic_DNA"/>
</dbReference>
<evidence type="ECO:0000256" key="5">
    <source>
        <dbReference type="ARBA" id="ARBA00023136"/>
    </source>
</evidence>
<keyword evidence="9" id="KW-0732">Signal</keyword>
<evidence type="ECO:0000256" key="4">
    <source>
        <dbReference type="ARBA" id="ARBA00022692"/>
    </source>
</evidence>
<dbReference type="Pfam" id="PF13620">
    <property type="entry name" value="CarboxypepD_reg"/>
    <property type="match status" value="1"/>
</dbReference>
<comment type="caution">
    <text evidence="11">The sequence shown here is derived from an EMBL/GenBank/DDBJ whole genome shotgun (WGS) entry which is preliminary data.</text>
</comment>
<keyword evidence="4 7" id="KW-0812">Transmembrane</keyword>
<evidence type="ECO:0000256" key="8">
    <source>
        <dbReference type="SAM" id="MobiDB-lite"/>
    </source>
</evidence>
<feature type="compositionally biased region" description="Polar residues" evidence="8">
    <location>
        <begin position="843"/>
        <end position="856"/>
    </location>
</feature>
<dbReference type="PANTHER" id="PTHR40980">
    <property type="entry name" value="PLUG DOMAIN-CONTAINING PROTEIN"/>
    <property type="match status" value="1"/>
</dbReference>
<evidence type="ECO:0000256" key="7">
    <source>
        <dbReference type="PROSITE-ProRule" id="PRU01360"/>
    </source>
</evidence>
<gene>
    <name evidence="11" type="ORF">KK083_30890</name>
</gene>
<comment type="subcellular location">
    <subcellularLocation>
        <location evidence="1 7">Cell outer membrane</location>
        <topology evidence="1 7">Multi-pass membrane protein</topology>
    </subcellularLocation>
</comment>